<dbReference type="GO" id="GO:0008757">
    <property type="term" value="F:S-adenosylmethionine-dependent methyltransferase activity"/>
    <property type="evidence" value="ECO:0007669"/>
    <property type="project" value="InterPro"/>
</dbReference>
<dbReference type="CDD" id="cd02440">
    <property type="entry name" value="AdoMet_MTases"/>
    <property type="match status" value="1"/>
</dbReference>
<gene>
    <name evidence="6" type="ORF">SAMN05421831_109131</name>
</gene>
<dbReference type="InterPro" id="IPR029063">
    <property type="entry name" value="SAM-dependent_MTases_sf"/>
</dbReference>
<feature type="domain" description="Methyltransferase type 11" evidence="5">
    <location>
        <begin position="73"/>
        <end position="170"/>
    </location>
</feature>
<dbReference type="InterPro" id="IPR013216">
    <property type="entry name" value="Methyltransf_11"/>
</dbReference>
<evidence type="ECO:0000256" key="2">
    <source>
        <dbReference type="ARBA" id="ARBA00022603"/>
    </source>
</evidence>
<comment type="pathway">
    <text evidence="1">Lipid metabolism.</text>
</comment>
<reference evidence="7" key="1">
    <citation type="submission" date="2016-10" db="EMBL/GenBank/DDBJ databases">
        <authorList>
            <person name="Varghese N."/>
            <person name="Submissions S."/>
        </authorList>
    </citation>
    <scope>NUCLEOTIDE SEQUENCE [LARGE SCALE GENOMIC DNA]</scope>
    <source>
        <strain evidence="7">DSM 7165</strain>
    </source>
</reference>
<evidence type="ECO:0000256" key="1">
    <source>
        <dbReference type="ARBA" id="ARBA00005189"/>
    </source>
</evidence>
<evidence type="ECO:0000259" key="5">
    <source>
        <dbReference type="Pfam" id="PF08241"/>
    </source>
</evidence>
<keyword evidence="7" id="KW-1185">Reference proteome</keyword>
<dbReference type="AlphaFoldDB" id="A0A1H6TLF5"/>
<dbReference type="Proteomes" id="UP000242999">
    <property type="component" value="Unassembled WGS sequence"/>
</dbReference>
<proteinExistence type="predicted"/>
<name>A0A1H6TLF5_9GAMM</name>
<dbReference type="GO" id="GO:0032259">
    <property type="term" value="P:methylation"/>
    <property type="evidence" value="ECO:0007669"/>
    <property type="project" value="UniProtKB-KW"/>
</dbReference>
<evidence type="ECO:0000256" key="3">
    <source>
        <dbReference type="ARBA" id="ARBA00022679"/>
    </source>
</evidence>
<sequence length="279" mass="31092">MSTTSDYAQQLNQHYADTHIIQRLREALIAEDLDPDHLTYEDIATLDQLHVGGRRASLQLADRLLWPAGLKVLDLGCGTGGSSRLLHQSYGAQVIGVDITSAFIEIARWFNRATGCASIDMRCEDACALSLESASVQRVWSQHTLMNIPQITQALSEIKRVLFPQGALILHEIVRGENLEPLTYPVPWARSPHTSHLLSLTELDQHLQQAGFTPYHQADISAQALAWRQKHSDREARGQTGLLTPELIFGADFLSMGANLMKNLAQDKVRIMELIYHAP</sequence>
<evidence type="ECO:0000256" key="4">
    <source>
        <dbReference type="ARBA" id="ARBA00025707"/>
    </source>
</evidence>
<dbReference type="Gene3D" id="3.40.50.150">
    <property type="entry name" value="Vaccinia Virus protein VP39"/>
    <property type="match status" value="1"/>
</dbReference>
<keyword evidence="3 6" id="KW-0808">Transferase</keyword>
<dbReference type="PANTHER" id="PTHR44307">
    <property type="entry name" value="PHOSPHOETHANOLAMINE METHYLTRANSFERASE"/>
    <property type="match status" value="1"/>
</dbReference>
<dbReference type="STRING" id="64971.SAMN05421831_109131"/>
<dbReference type="OrthoDB" id="529208at2"/>
<dbReference type="PANTHER" id="PTHR44307:SF2">
    <property type="entry name" value="PHOSPHOETHANOLAMINE METHYLTRANSFERASE ISOFORM X1"/>
    <property type="match status" value="1"/>
</dbReference>
<dbReference type="RefSeq" id="WP_093310856.1">
    <property type="nucleotide sequence ID" value="NZ_FNYH01000009.1"/>
</dbReference>
<evidence type="ECO:0000313" key="7">
    <source>
        <dbReference type="Proteomes" id="UP000242999"/>
    </source>
</evidence>
<accession>A0A1H6TLF5</accession>
<dbReference type="EMBL" id="FNYH01000009">
    <property type="protein sequence ID" value="SEI76602.1"/>
    <property type="molecule type" value="Genomic_DNA"/>
</dbReference>
<protein>
    <submittedName>
        <fullName evidence="6">Methyltransferase domain-containing protein</fullName>
    </submittedName>
</protein>
<dbReference type="Pfam" id="PF08241">
    <property type="entry name" value="Methyltransf_11"/>
    <property type="match status" value="1"/>
</dbReference>
<comment type="pathway">
    <text evidence="4">Phospholipid metabolism.</text>
</comment>
<organism evidence="6 7">
    <name type="scientific">Allopseudospirillum japonicum</name>
    <dbReference type="NCBI Taxonomy" id="64971"/>
    <lineage>
        <taxon>Bacteria</taxon>
        <taxon>Pseudomonadati</taxon>
        <taxon>Pseudomonadota</taxon>
        <taxon>Gammaproteobacteria</taxon>
        <taxon>Oceanospirillales</taxon>
        <taxon>Oceanospirillaceae</taxon>
        <taxon>Allopseudospirillum</taxon>
    </lineage>
</organism>
<evidence type="ECO:0000313" key="6">
    <source>
        <dbReference type="EMBL" id="SEI76602.1"/>
    </source>
</evidence>
<keyword evidence="2 6" id="KW-0489">Methyltransferase</keyword>
<dbReference type="SUPFAM" id="SSF53335">
    <property type="entry name" value="S-adenosyl-L-methionine-dependent methyltransferases"/>
    <property type="match status" value="1"/>
</dbReference>